<sequence>MTLRVLGGMLSGVGGCARRVTFARVQFSLLAAFVSAPLCSIRLCGADSAAQLARAGLWQPRRRALGHPPHPLSAHSGNPSPRESLRDSWEAPTQHSDWLCRLKNTRFRRNPTKPTVVIGRKEGIRYRAGWTGRQTGRRLTKGPRTPALMEAASGLISPPPSVKHTPKAVRHQKLMEISESLGVRQGCDEGSRRKGRGRRKPTGCCDEDEMWRDACETKRDYPLRPSWHWHGTAVGPFVWCFFSRARPRLRQPGKGVPANRLQPRPARANPRCDGTHLTQLGNMGKYEPSHPLTLPRSPV</sequence>
<accession>A0A165DSG3</accession>
<gene>
    <name evidence="2" type="ORF">CALCODRAFT_51529</name>
</gene>
<proteinExistence type="predicted"/>
<keyword evidence="3" id="KW-1185">Reference proteome</keyword>
<organism evidence="2 3">
    <name type="scientific">Calocera cornea HHB12733</name>
    <dbReference type="NCBI Taxonomy" id="1353952"/>
    <lineage>
        <taxon>Eukaryota</taxon>
        <taxon>Fungi</taxon>
        <taxon>Dikarya</taxon>
        <taxon>Basidiomycota</taxon>
        <taxon>Agaricomycotina</taxon>
        <taxon>Dacrymycetes</taxon>
        <taxon>Dacrymycetales</taxon>
        <taxon>Dacrymycetaceae</taxon>
        <taxon>Calocera</taxon>
    </lineage>
</organism>
<dbReference type="PROSITE" id="PS51257">
    <property type="entry name" value="PROKAR_LIPOPROTEIN"/>
    <property type="match status" value="1"/>
</dbReference>
<evidence type="ECO:0000313" key="2">
    <source>
        <dbReference type="EMBL" id="KZT53450.1"/>
    </source>
</evidence>
<dbReference type="AlphaFoldDB" id="A0A165DSG3"/>
<protein>
    <submittedName>
        <fullName evidence="2">Uncharacterized protein</fullName>
    </submittedName>
</protein>
<name>A0A165DSG3_9BASI</name>
<dbReference type="EMBL" id="KV424037">
    <property type="protein sequence ID" value="KZT53450.1"/>
    <property type="molecule type" value="Genomic_DNA"/>
</dbReference>
<reference evidence="2 3" key="1">
    <citation type="journal article" date="2016" name="Mol. Biol. Evol.">
        <title>Comparative Genomics of Early-Diverging Mushroom-Forming Fungi Provides Insights into the Origins of Lignocellulose Decay Capabilities.</title>
        <authorList>
            <person name="Nagy L.G."/>
            <person name="Riley R."/>
            <person name="Tritt A."/>
            <person name="Adam C."/>
            <person name="Daum C."/>
            <person name="Floudas D."/>
            <person name="Sun H."/>
            <person name="Yadav J.S."/>
            <person name="Pangilinan J."/>
            <person name="Larsson K.H."/>
            <person name="Matsuura K."/>
            <person name="Barry K."/>
            <person name="Labutti K."/>
            <person name="Kuo R."/>
            <person name="Ohm R.A."/>
            <person name="Bhattacharya S.S."/>
            <person name="Shirouzu T."/>
            <person name="Yoshinaga Y."/>
            <person name="Martin F.M."/>
            <person name="Grigoriev I.V."/>
            <person name="Hibbett D.S."/>
        </authorList>
    </citation>
    <scope>NUCLEOTIDE SEQUENCE [LARGE SCALE GENOMIC DNA]</scope>
    <source>
        <strain evidence="2 3">HHB12733</strain>
    </source>
</reference>
<evidence type="ECO:0000313" key="3">
    <source>
        <dbReference type="Proteomes" id="UP000076842"/>
    </source>
</evidence>
<dbReference type="InParanoid" id="A0A165DSG3"/>
<evidence type="ECO:0000256" key="1">
    <source>
        <dbReference type="SAM" id="MobiDB-lite"/>
    </source>
</evidence>
<feature type="region of interest" description="Disordered" evidence="1">
    <location>
        <begin position="251"/>
        <end position="299"/>
    </location>
</feature>
<feature type="region of interest" description="Disordered" evidence="1">
    <location>
        <begin position="63"/>
        <end position="89"/>
    </location>
</feature>
<dbReference type="Proteomes" id="UP000076842">
    <property type="component" value="Unassembled WGS sequence"/>
</dbReference>